<evidence type="ECO:0000256" key="1">
    <source>
        <dbReference type="SAM" id="Phobius"/>
    </source>
</evidence>
<dbReference type="PaxDb" id="243274-THEMA_07805"/>
<dbReference type="InParanoid" id="Q9X134"/>
<feature type="transmembrane region" description="Helical" evidence="1">
    <location>
        <begin position="12"/>
        <end position="30"/>
    </location>
</feature>
<evidence type="ECO:0000313" key="3">
    <source>
        <dbReference type="Proteomes" id="UP000008183"/>
    </source>
</evidence>
<protein>
    <submittedName>
        <fullName evidence="2">Uncharacterized protein</fullName>
    </submittedName>
</protein>
<organism evidence="2 3">
    <name type="scientific">Thermotoga maritima (strain ATCC 43589 / DSM 3109 / JCM 10099 / NBRC 100826 / MSB8)</name>
    <dbReference type="NCBI Taxonomy" id="243274"/>
    <lineage>
        <taxon>Bacteria</taxon>
        <taxon>Thermotogati</taxon>
        <taxon>Thermotogota</taxon>
        <taxon>Thermotogae</taxon>
        <taxon>Thermotogales</taxon>
        <taxon>Thermotogaceae</taxon>
        <taxon>Thermotoga</taxon>
    </lineage>
</organism>
<gene>
    <name evidence="2" type="ordered locus">TM_1308</name>
</gene>
<dbReference type="EMBL" id="AE000512">
    <property type="protein sequence ID" value="AAD36382.1"/>
    <property type="molecule type" value="Genomic_DNA"/>
</dbReference>
<reference evidence="2 3" key="1">
    <citation type="journal article" date="1999" name="Nature">
        <title>Evidence for lateral gene transfer between Archaea and Bacteria from genome sequence of Thermotoga maritima.</title>
        <authorList>
            <person name="Nelson K.E."/>
            <person name="Clayton R.A."/>
            <person name="Gill S.R."/>
            <person name="Gwinn M.L."/>
            <person name="Dodson R.J."/>
            <person name="Haft D.H."/>
            <person name="Hickey E.K."/>
            <person name="Peterson J.D."/>
            <person name="Nelson W.C."/>
            <person name="Ketchum K.A."/>
            <person name="McDonald L."/>
            <person name="Utterback T.R."/>
            <person name="Malek J.A."/>
            <person name="Linher K.D."/>
            <person name="Garrett M.M."/>
            <person name="Stewart A.M."/>
            <person name="Cotton M.D."/>
            <person name="Pratt M.S."/>
            <person name="Phillips C.A."/>
            <person name="Richardson D."/>
            <person name="Heidelberg J."/>
            <person name="Sutton G.G."/>
            <person name="Fleischmann R.D."/>
            <person name="White O."/>
            <person name="Salzberg S.L."/>
            <person name="Smith H.O."/>
            <person name="Venter J.C."/>
            <person name="Fraser C.M."/>
        </authorList>
    </citation>
    <scope>NUCLEOTIDE SEQUENCE [LARGE SCALE GENOMIC DNA]</scope>
    <source>
        <strain evidence="3">ATCC 43589 / DSM 3109 / JCM 10099 / NBRC 100826 / MSB8</strain>
    </source>
</reference>
<dbReference type="Proteomes" id="UP000008183">
    <property type="component" value="Chromosome"/>
</dbReference>
<keyword evidence="1" id="KW-1133">Transmembrane helix</keyword>
<keyword evidence="3" id="KW-1185">Reference proteome</keyword>
<accession>Q9X134</accession>
<name>Q9X134_THEMA</name>
<keyword evidence="1" id="KW-0812">Transmembrane</keyword>
<dbReference type="EnsemblBacteria" id="AAD36382">
    <property type="protein sequence ID" value="AAD36382"/>
    <property type="gene ID" value="TM_1308"/>
</dbReference>
<sequence length="31" mass="3410">MAALGLLTRDINMLLGVAEMMVFILSVQVFL</sequence>
<keyword evidence="1" id="KW-0472">Membrane</keyword>
<proteinExistence type="predicted"/>
<evidence type="ECO:0000313" key="2">
    <source>
        <dbReference type="EMBL" id="AAD36382.1"/>
    </source>
</evidence>
<dbReference type="AlphaFoldDB" id="Q9X134"/>
<dbReference type="PIR" id="F72270">
    <property type="entry name" value="F72270"/>
</dbReference>
<dbReference type="KEGG" id="tma:TM1308"/>